<dbReference type="Pfam" id="PF00005">
    <property type="entry name" value="ABC_tran"/>
    <property type="match status" value="1"/>
</dbReference>
<dbReference type="SUPFAM" id="SSF52540">
    <property type="entry name" value="P-loop containing nucleoside triphosphate hydrolases"/>
    <property type="match status" value="1"/>
</dbReference>
<accession>A0A6J7E3F8</accession>
<sequence length="265" mass="29205">MRLVSLSLYIERVDLGPVLTLSNTEKTFGALPAVAPTSFTINQGSFVSIVGPSGCGKSTLFNMIAGLEAPSAGTVQLHGADISGRTGHVGYMLQKDLLAPWRTVLGNITMGAHLTRGVTREDEERGSSLARQYGLGEFLAHYPNALSGGMRQRVALMRTLMTDHELLLLDEPFGALDAQTRFEMQRWLLDVWQSTQRTVLFVTHDVDEAIFLSDRILVMSERPGRVVLDLTIDLPRPRRTAMLTDTAFMGAKREILSLLHHESGE</sequence>
<dbReference type="InterPro" id="IPR050166">
    <property type="entry name" value="ABC_transporter_ATP-bind"/>
</dbReference>
<evidence type="ECO:0000256" key="2">
    <source>
        <dbReference type="ARBA" id="ARBA00022741"/>
    </source>
</evidence>
<dbReference type="PROSITE" id="PS50893">
    <property type="entry name" value="ABC_TRANSPORTER_2"/>
    <property type="match status" value="1"/>
</dbReference>
<name>A0A6J7E3F8_9ZZZZ</name>
<dbReference type="EMBL" id="CAFBLN010000051">
    <property type="protein sequence ID" value="CAB4875795.1"/>
    <property type="molecule type" value="Genomic_DNA"/>
</dbReference>
<evidence type="ECO:0000256" key="1">
    <source>
        <dbReference type="ARBA" id="ARBA00022448"/>
    </source>
</evidence>
<evidence type="ECO:0000259" key="4">
    <source>
        <dbReference type="PROSITE" id="PS50893"/>
    </source>
</evidence>
<dbReference type="InterPro" id="IPR003593">
    <property type="entry name" value="AAA+_ATPase"/>
</dbReference>
<dbReference type="GO" id="GO:0005524">
    <property type="term" value="F:ATP binding"/>
    <property type="evidence" value="ECO:0007669"/>
    <property type="project" value="UniProtKB-KW"/>
</dbReference>
<dbReference type="InterPro" id="IPR003439">
    <property type="entry name" value="ABC_transporter-like_ATP-bd"/>
</dbReference>
<keyword evidence="2" id="KW-0547">Nucleotide-binding</keyword>
<keyword evidence="3" id="KW-0067">ATP-binding</keyword>
<dbReference type="SMART" id="SM00382">
    <property type="entry name" value="AAA"/>
    <property type="match status" value="1"/>
</dbReference>
<dbReference type="GO" id="GO:0016887">
    <property type="term" value="F:ATP hydrolysis activity"/>
    <property type="evidence" value="ECO:0007669"/>
    <property type="project" value="InterPro"/>
</dbReference>
<dbReference type="CDD" id="cd03293">
    <property type="entry name" value="ABC_NrtD_SsuB_transporters"/>
    <property type="match status" value="1"/>
</dbReference>
<evidence type="ECO:0000313" key="5">
    <source>
        <dbReference type="EMBL" id="CAB4875795.1"/>
    </source>
</evidence>
<reference evidence="5" key="1">
    <citation type="submission" date="2020-05" db="EMBL/GenBank/DDBJ databases">
        <authorList>
            <person name="Chiriac C."/>
            <person name="Salcher M."/>
            <person name="Ghai R."/>
            <person name="Kavagutti S V."/>
        </authorList>
    </citation>
    <scope>NUCLEOTIDE SEQUENCE</scope>
</reference>
<proteinExistence type="predicted"/>
<protein>
    <submittedName>
        <fullName evidence="5">Unannotated protein</fullName>
    </submittedName>
</protein>
<dbReference type="InterPro" id="IPR027417">
    <property type="entry name" value="P-loop_NTPase"/>
</dbReference>
<keyword evidence="1" id="KW-0813">Transport</keyword>
<gene>
    <name evidence="5" type="ORF">UFOPK3381_01068</name>
</gene>
<feature type="domain" description="ABC transporter" evidence="4">
    <location>
        <begin position="19"/>
        <end position="246"/>
    </location>
</feature>
<dbReference type="Gene3D" id="3.40.50.300">
    <property type="entry name" value="P-loop containing nucleotide triphosphate hydrolases"/>
    <property type="match status" value="1"/>
</dbReference>
<dbReference type="PANTHER" id="PTHR42788">
    <property type="entry name" value="TAURINE IMPORT ATP-BINDING PROTEIN-RELATED"/>
    <property type="match status" value="1"/>
</dbReference>
<organism evidence="5">
    <name type="scientific">freshwater metagenome</name>
    <dbReference type="NCBI Taxonomy" id="449393"/>
    <lineage>
        <taxon>unclassified sequences</taxon>
        <taxon>metagenomes</taxon>
        <taxon>ecological metagenomes</taxon>
    </lineage>
</organism>
<dbReference type="AlphaFoldDB" id="A0A6J7E3F8"/>
<evidence type="ECO:0000256" key="3">
    <source>
        <dbReference type="ARBA" id="ARBA00022840"/>
    </source>
</evidence>
<dbReference type="PANTHER" id="PTHR42788:SF2">
    <property type="entry name" value="ABC TRANSPORTER ATP-BINDING PROTEIN"/>
    <property type="match status" value="1"/>
</dbReference>